<proteinExistence type="predicted"/>
<dbReference type="Proteomes" id="UP000018817">
    <property type="component" value="Unassembled WGS sequence"/>
</dbReference>
<reference evidence="1 2" key="2">
    <citation type="submission" date="2013-11" db="EMBL/GenBank/DDBJ databases">
        <title>The Genome Sequence of Phytophthora parasitica INRA-310.</title>
        <authorList>
            <consortium name="The Broad Institute Genomics Platform"/>
            <person name="Russ C."/>
            <person name="Tyler B."/>
            <person name="Panabieres F."/>
            <person name="Shan W."/>
            <person name="Tripathy S."/>
            <person name="Grunwald N."/>
            <person name="Machado M."/>
            <person name="Johnson C.S."/>
            <person name="Arredondo F."/>
            <person name="Hong C."/>
            <person name="Coffey M."/>
            <person name="Young S.K."/>
            <person name="Zeng Q."/>
            <person name="Gargeya S."/>
            <person name="Fitzgerald M."/>
            <person name="Abouelleil A."/>
            <person name="Alvarado L."/>
            <person name="Chapman S.B."/>
            <person name="Gainer-Dewar J."/>
            <person name="Goldberg J."/>
            <person name="Griggs A."/>
            <person name="Gujja S."/>
            <person name="Hansen M."/>
            <person name="Howarth C."/>
            <person name="Imamovic A."/>
            <person name="Ireland A."/>
            <person name="Larimer J."/>
            <person name="McCowan C."/>
            <person name="Murphy C."/>
            <person name="Pearson M."/>
            <person name="Poon T.W."/>
            <person name="Priest M."/>
            <person name="Roberts A."/>
            <person name="Saif S."/>
            <person name="Shea T."/>
            <person name="Sykes S."/>
            <person name="Wortman J."/>
            <person name="Nusbaum C."/>
            <person name="Birren B."/>
        </authorList>
    </citation>
    <scope>NUCLEOTIDE SEQUENCE [LARGE SCALE GENOMIC DNA]</scope>
    <source>
        <strain evidence="1 2">INRA-310</strain>
    </source>
</reference>
<gene>
    <name evidence="1" type="ORF">PPTG_18712</name>
</gene>
<name>W2PGV4_PHYN3</name>
<protein>
    <submittedName>
        <fullName evidence="1">Uncharacterized protein</fullName>
    </submittedName>
</protein>
<dbReference type="RefSeq" id="XP_008915197.1">
    <property type="nucleotide sequence ID" value="XM_008916949.1"/>
</dbReference>
<dbReference type="EMBL" id="KI669652">
    <property type="protein sequence ID" value="ETM99458.1"/>
    <property type="molecule type" value="Genomic_DNA"/>
</dbReference>
<reference evidence="2" key="1">
    <citation type="submission" date="2011-12" db="EMBL/GenBank/DDBJ databases">
        <authorList>
            <consortium name="The Broad Institute Genome Sequencing Platform"/>
            <person name="Russ C."/>
            <person name="Tyler B."/>
            <person name="Panabieres F."/>
            <person name="Shan W."/>
            <person name="Tripathy S."/>
            <person name="Grunwald N."/>
            <person name="Machado M."/>
            <person name="Young S.K."/>
            <person name="Zeng Q."/>
            <person name="Gargeya S."/>
            <person name="Fitzgerald M."/>
            <person name="Haas B."/>
            <person name="Abouelleil A."/>
            <person name="Alvarado L."/>
            <person name="Arachchi H.M."/>
            <person name="Berlin A."/>
            <person name="Chapman S.B."/>
            <person name="Gearin G."/>
            <person name="Goldberg J."/>
            <person name="Griggs A."/>
            <person name="Gujja S."/>
            <person name="Hansen M."/>
            <person name="Heiman D."/>
            <person name="Howarth C."/>
            <person name="Larimer J."/>
            <person name="Lui A."/>
            <person name="MacDonald P.J.P."/>
            <person name="McCowen C."/>
            <person name="Montmayeur A."/>
            <person name="Murphy C."/>
            <person name="Neiman D."/>
            <person name="Pearson M."/>
            <person name="Priest M."/>
            <person name="Roberts A."/>
            <person name="Saif S."/>
            <person name="Shea T."/>
            <person name="Sisk P."/>
            <person name="Stolte C."/>
            <person name="Sykes S."/>
            <person name="Wortman J."/>
            <person name="Nusbaum C."/>
            <person name="Birren B."/>
        </authorList>
    </citation>
    <scope>NUCLEOTIDE SEQUENCE [LARGE SCALE GENOMIC DNA]</scope>
    <source>
        <strain evidence="2">INRA-310</strain>
    </source>
</reference>
<accession>W2PGV4</accession>
<dbReference type="VEuPathDB" id="FungiDB:PPTG_18712"/>
<evidence type="ECO:0000313" key="1">
    <source>
        <dbReference type="EMBL" id="ETM99458.1"/>
    </source>
</evidence>
<dbReference type="AlphaFoldDB" id="W2PGV4"/>
<dbReference type="GeneID" id="20187558"/>
<organism evidence="1 2">
    <name type="scientific">Phytophthora nicotianae (strain INRA-310)</name>
    <name type="common">Phytophthora parasitica</name>
    <dbReference type="NCBI Taxonomy" id="761204"/>
    <lineage>
        <taxon>Eukaryota</taxon>
        <taxon>Sar</taxon>
        <taxon>Stramenopiles</taxon>
        <taxon>Oomycota</taxon>
        <taxon>Peronosporomycetes</taxon>
        <taxon>Peronosporales</taxon>
        <taxon>Peronosporaceae</taxon>
        <taxon>Phytophthora</taxon>
    </lineage>
</organism>
<evidence type="ECO:0000313" key="2">
    <source>
        <dbReference type="Proteomes" id="UP000018817"/>
    </source>
</evidence>
<sequence>MSMSTATARGDALSIESDPDGYLLFVTVLQCDKNGVVKCTSTSDTIHYGGTWRIVEPRVTISCVPNVPTLRDDLTGTERQDFIVELTKCGKTPAEIERIVIRMFNSPLVSSSKAATYIEKK</sequence>